<dbReference type="EMBL" id="JACHDR010000001">
    <property type="protein sequence ID" value="MBB5513486.1"/>
    <property type="molecule type" value="Genomic_DNA"/>
</dbReference>
<sequence length="365" mass="40571">MSSVIFSDLIDPRTYDALTDRHEEYWTYQRLDRNLNLIEEVDGVDACSVELNFNSDVRGSGSFSYLGSIDWRKGNLIRPVYTVKAGDSVASWPLGVYVPMSPQRKHGATGSPWEFQMYDRMMLLRDIKMSNTYTAAKGINAIGRVKYLLTFWGLPQYVIDDSDEVLRTAITWEPGTTVLRIVNDLLAAVNYFSIYADGNGYFRSQPYQRPQDRAVEFGFVDDEKGIYAPEFTEDYDDYAVPNRVVVVSEGDSDAPAIRGFAQDNDPNSPFSTVTTGRILTAEPESVELTSEAVAMAYAKRRLGELQQITSGFDIEHAPIPLVGGDVVTFANSTSDISIRAVVQKVSYSSELGALCSTTLREVVGA</sequence>
<gene>
    <name evidence="1" type="ORF">HD598_002173</name>
</gene>
<evidence type="ECO:0000313" key="1">
    <source>
        <dbReference type="EMBL" id="MBB5513486.1"/>
    </source>
</evidence>
<dbReference type="AlphaFoldDB" id="A0A7W8WZK7"/>
<organism evidence="1 2">
    <name type="scientific">Neomicrococcus aestuarii</name>
    <dbReference type="NCBI Taxonomy" id="556325"/>
    <lineage>
        <taxon>Bacteria</taxon>
        <taxon>Bacillati</taxon>
        <taxon>Actinomycetota</taxon>
        <taxon>Actinomycetes</taxon>
        <taxon>Micrococcales</taxon>
        <taxon>Micrococcaceae</taxon>
        <taxon>Neomicrococcus</taxon>
    </lineage>
</organism>
<dbReference type="RefSeq" id="WP_183665817.1">
    <property type="nucleotide sequence ID" value="NZ_BAAARH010000002.1"/>
</dbReference>
<evidence type="ECO:0008006" key="3">
    <source>
        <dbReference type="Google" id="ProtNLM"/>
    </source>
</evidence>
<protein>
    <recommendedName>
        <fullName evidence="3">Minor tail protein</fullName>
    </recommendedName>
</protein>
<accession>A0A7W8WZK7</accession>
<proteinExistence type="predicted"/>
<reference evidence="1 2" key="1">
    <citation type="submission" date="2020-08" db="EMBL/GenBank/DDBJ databases">
        <title>Sequencing the genomes of 1000 actinobacteria strains.</title>
        <authorList>
            <person name="Klenk H.-P."/>
        </authorList>
    </citation>
    <scope>NUCLEOTIDE SEQUENCE [LARGE SCALE GENOMIC DNA]</scope>
    <source>
        <strain evidence="1 2">DSM 105783</strain>
    </source>
</reference>
<comment type="caution">
    <text evidence="1">The sequence shown here is derived from an EMBL/GenBank/DDBJ whole genome shotgun (WGS) entry which is preliminary data.</text>
</comment>
<evidence type="ECO:0000313" key="2">
    <source>
        <dbReference type="Proteomes" id="UP000580797"/>
    </source>
</evidence>
<name>A0A7W8WZK7_9MICC</name>
<dbReference type="Proteomes" id="UP000580797">
    <property type="component" value="Unassembled WGS sequence"/>
</dbReference>